<dbReference type="PROSITE" id="PS00136">
    <property type="entry name" value="SUBTILASE_ASP"/>
    <property type="match status" value="1"/>
</dbReference>
<keyword evidence="2 5" id="KW-0645">Protease</keyword>
<evidence type="ECO:0000256" key="6">
    <source>
        <dbReference type="RuleBase" id="RU003355"/>
    </source>
</evidence>
<evidence type="ECO:0000259" key="7">
    <source>
        <dbReference type="Pfam" id="PF00082"/>
    </source>
</evidence>
<proteinExistence type="inferred from homology"/>
<feature type="active site" description="Charge relay system" evidence="5">
    <location>
        <position position="339"/>
    </location>
</feature>
<feature type="active site" description="Charge relay system" evidence="5">
    <location>
        <position position="384"/>
    </location>
</feature>
<dbReference type="EMBL" id="WBMP01000010">
    <property type="protein sequence ID" value="KAE8545213.1"/>
    <property type="molecule type" value="Genomic_DNA"/>
</dbReference>
<dbReference type="Proteomes" id="UP000469950">
    <property type="component" value="Unassembled WGS sequence"/>
</dbReference>
<gene>
    <name evidence="8" type="ORF">F6453_2544</name>
</gene>
<dbReference type="InterPro" id="IPR023828">
    <property type="entry name" value="Peptidase_S8_Ser-AS"/>
</dbReference>
<organism evidence="8 9">
    <name type="scientific">Marinobacter nauticus</name>
    <name type="common">Marinobacter hydrocarbonoclasticus</name>
    <name type="synonym">Marinobacter aquaeolei</name>
    <dbReference type="NCBI Taxonomy" id="2743"/>
    <lineage>
        <taxon>Bacteria</taxon>
        <taxon>Pseudomonadati</taxon>
        <taxon>Pseudomonadota</taxon>
        <taxon>Gammaproteobacteria</taxon>
        <taxon>Pseudomonadales</taxon>
        <taxon>Marinobacteraceae</taxon>
        <taxon>Marinobacter</taxon>
    </lineage>
</organism>
<dbReference type="InterPro" id="IPR015500">
    <property type="entry name" value="Peptidase_S8_subtilisin-rel"/>
</dbReference>
<dbReference type="InterPro" id="IPR000209">
    <property type="entry name" value="Peptidase_S8/S53_dom"/>
</dbReference>
<dbReference type="PRINTS" id="PR00723">
    <property type="entry name" value="SUBTILISIN"/>
</dbReference>
<protein>
    <submittedName>
        <fullName evidence="8">Extracellular serine protease</fullName>
    </submittedName>
</protein>
<dbReference type="InterPro" id="IPR017309">
    <property type="entry name" value="Pept_S8A_subtilisin_proteobac"/>
</dbReference>
<sequence length="876" mass="91861">MSGRILGKQFQQKIKREAVRLSILAFVLVPGMALLTGCGGGSGGSDADEPITPPSPLSGVISIEANSRVDQDTMDQLGLEGAIPAPGSQRLPDNFVLAGYVSGSSGTYPPNQSDCQPLFYSADSNDTFTVPLAPGETLVLQSFGSCVGDPALELEFDSQFVGTASIGSSVVLTSFTETRDYTVRITNQNSEPARYILAKTVSMTSDGLSFEWPDHEFAEDRALITMSGDQGRQMALTSSQGITPRHLGGESWLLTRAAPASVNTNANQRKHETLNWIRDLRTQSGFAQVQPDYLFSRQAGTPISEPFYPRQWHYGLINGPAAWQLVPDGGAGVNVAVLDTGILRLNSGQWHPDLNDNIVAGRDFVDNDSNPVDPGNSIGGDVFHGTHVAGTIGAVVDGNGIGGIAYGAGIIPVRVLGEGGTGSASDLIAAINWVVNEGVADVVNMSLGGLPQIPQLESALQKGVEKDVLFVAAAGNSSTSVKSYPAASPYVLAVSAVDGAGNLAGYSNFGSWIDLAAPGGDASRDGNLDGSSDVVWSTSGEVTATGPRAGYLGLQGTSMASPHVAGVVALMKEVSPGINHAQVIQALRNGELTDYSGSRSDALGYGVIDAAKAVSAASSTFDQTVLSASPAVVSLSSEGQDQQRIDLNVFGDDEVSGISVSSLPDWLSVVADNLDSRPYSLTLALLRDRLVAGEAAKGTIEISYSVNGSAETLSIPAIGQLISDQEARNAGRHFVLLVNTEPDARGFYLAESQVVVDAESGQYPFRFEFDDGEEPRRLSEVRPGDYYLVAGTDHDGDGLICQPGEACAEYPVAGLREIVSITDESSLSDIRMTTSFSRPTISESTPDILPRPGFKGYKLLETGTAPSTNDGVKAVR</sequence>
<dbReference type="AlphaFoldDB" id="A0A833NAH8"/>
<comment type="similarity">
    <text evidence="1 5 6">Belongs to the peptidase S8 family.</text>
</comment>
<dbReference type="Pfam" id="PF00082">
    <property type="entry name" value="Peptidase_S8"/>
    <property type="match status" value="1"/>
</dbReference>
<comment type="caution">
    <text evidence="8">The sequence shown here is derived from an EMBL/GenBank/DDBJ whole genome shotgun (WGS) entry which is preliminary data.</text>
</comment>
<dbReference type="GO" id="GO:0006508">
    <property type="term" value="P:proteolysis"/>
    <property type="evidence" value="ECO:0007669"/>
    <property type="project" value="UniProtKB-KW"/>
</dbReference>
<feature type="active site" description="Charge relay system" evidence="5">
    <location>
        <position position="558"/>
    </location>
</feature>
<evidence type="ECO:0000313" key="9">
    <source>
        <dbReference type="Proteomes" id="UP000469950"/>
    </source>
</evidence>
<dbReference type="GO" id="GO:0004252">
    <property type="term" value="F:serine-type endopeptidase activity"/>
    <property type="evidence" value="ECO:0007669"/>
    <property type="project" value="UniProtKB-UniRule"/>
</dbReference>
<dbReference type="InterPro" id="IPR022398">
    <property type="entry name" value="Peptidase_S8_His-AS"/>
</dbReference>
<reference evidence="8 9" key="1">
    <citation type="submission" date="2019-10" db="EMBL/GenBank/DDBJ databases">
        <title>Draft genome sequence of Marinobacter hydrocarbonoclasticus NCT7M from the microbiome of the marine copepod.</title>
        <authorList>
            <person name="Nuttall R."/>
            <person name="Sharma G."/>
            <person name="Moisander P."/>
        </authorList>
    </citation>
    <scope>NUCLEOTIDE SEQUENCE [LARGE SCALE GENOMIC DNA]</scope>
    <source>
        <strain evidence="8 9">NCT7M</strain>
    </source>
</reference>
<dbReference type="PROSITE" id="PS00138">
    <property type="entry name" value="SUBTILASE_SER"/>
    <property type="match status" value="1"/>
</dbReference>
<dbReference type="PROSITE" id="PS00137">
    <property type="entry name" value="SUBTILASE_HIS"/>
    <property type="match status" value="1"/>
</dbReference>
<dbReference type="InterPro" id="IPR036852">
    <property type="entry name" value="Peptidase_S8/S53_dom_sf"/>
</dbReference>
<dbReference type="InterPro" id="IPR023827">
    <property type="entry name" value="Peptidase_S8_Asp-AS"/>
</dbReference>
<evidence type="ECO:0000256" key="5">
    <source>
        <dbReference type="PROSITE-ProRule" id="PRU01240"/>
    </source>
</evidence>
<dbReference type="PANTHER" id="PTHR43806:SF11">
    <property type="entry name" value="CEREVISIN-RELATED"/>
    <property type="match status" value="1"/>
</dbReference>
<name>A0A833NAH8_MARNT</name>
<dbReference type="SUPFAM" id="SSF52743">
    <property type="entry name" value="Subtilisin-like"/>
    <property type="match status" value="1"/>
</dbReference>
<accession>A0A833NAH8</accession>
<dbReference type="PANTHER" id="PTHR43806">
    <property type="entry name" value="PEPTIDASE S8"/>
    <property type="match status" value="1"/>
</dbReference>
<keyword evidence="3 5" id="KW-0378">Hydrolase</keyword>
<keyword evidence="4 5" id="KW-0720">Serine protease</keyword>
<evidence type="ECO:0000256" key="1">
    <source>
        <dbReference type="ARBA" id="ARBA00011073"/>
    </source>
</evidence>
<evidence type="ECO:0000256" key="4">
    <source>
        <dbReference type="ARBA" id="ARBA00022825"/>
    </source>
</evidence>
<dbReference type="InterPro" id="IPR050131">
    <property type="entry name" value="Peptidase_S8_subtilisin-like"/>
</dbReference>
<evidence type="ECO:0000313" key="8">
    <source>
        <dbReference type="EMBL" id="KAE8545213.1"/>
    </source>
</evidence>
<evidence type="ECO:0000256" key="3">
    <source>
        <dbReference type="ARBA" id="ARBA00022801"/>
    </source>
</evidence>
<dbReference type="PROSITE" id="PS51892">
    <property type="entry name" value="SUBTILASE"/>
    <property type="match status" value="1"/>
</dbReference>
<dbReference type="Gene3D" id="3.40.50.200">
    <property type="entry name" value="Peptidase S8/S53 domain"/>
    <property type="match status" value="1"/>
</dbReference>
<dbReference type="PIRSF" id="PIRSF037893">
    <property type="entry name" value="Subtilisin_rel_Maqu_2796"/>
    <property type="match status" value="1"/>
</dbReference>
<evidence type="ECO:0000256" key="2">
    <source>
        <dbReference type="ARBA" id="ARBA00022670"/>
    </source>
</evidence>
<feature type="domain" description="Peptidase S8/S53" evidence="7">
    <location>
        <begin position="330"/>
        <end position="591"/>
    </location>
</feature>